<dbReference type="NCBIfam" id="NF005471">
    <property type="entry name" value="PRK07066.1"/>
    <property type="match status" value="1"/>
</dbReference>
<dbReference type="PANTHER" id="PTHR48075:SF5">
    <property type="entry name" value="3-HYDROXYBUTYRYL-COA DEHYDROGENASE"/>
    <property type="match status" value="1"/>
</dbReference>
<accession>A0A7D3XPR8</accession>
<evidence type="ECO:0000259" key="9">
    <source>
        <dbReference type="Pfam" id="PF00725"/>
    </source>
</evidence>
<keyword evidence="6 8" id="KW-0560">Oxidoreductase</keyword>
<dbReference type="AlphaFoldDB" id="A0A7D3XPR8"/>
<dbReference type="Gene3D" id="3.40.50.720">
    <property type="entry name" value="NAD(P)-binding Rossmann-like Domain"/>
    <property type="match status" value="1"/>
</dbReference>
<dbReference type="Proteomes" id="UP000503088">
    <property type="component" value="Chromosome"/>
</dbReference>
<sequence length="320" mass="35516">MITKPIKQITVVGTGVIGNGWIARFLSHGYDVVATDPDPNSEKKVRQAIELAWPSLEKLGLVASASLDRIYFEPNLKKAVAEADLIQENAPEREELKQRLLSDISSAARPDAIISSSTSGFMPSTLQKSCKHPERVIVAHPFNPVYLLPLVELVGGKDTSTDVINRAREFYQSINMKPLLVSREIEGHVADRLIEALWREALHVVNDGVATTEEVDAAIVYGAGLRWALMGPFLTFHLAGGEEGMRHMLKQFGPALKFPWTRLEAPELTEALTEKIVEGCESQTAGHSIATLEQRRDDFLIDLLKLLEKYWPAANLNKNM</sequence>
<comment type="pathway">
    <text evidence="2 8">Amine and polyamine metabolism; carnitine metabolism.</text>
</comment>
<organism evidence="11 12">
    <name type="scientific">Kroppenstedtia pulmonis</name>
    <dbReference type="NCBI Taxonomy" id="1380685"/>
    <lineage>
        <taxon>Bacteria</taxon>
        <taxon>Bacillati</taxon>
        <taxon>Bacillota</taxon>
        <taxon>Bacilli</taxon>
        <taxon>Bacillales</taxon>
        <taxon>Thermoactinomycetaceae</taxon>
        <taxon>Kroppenstedtia</taxon>
    </lineage>
</organism>
<evidence type="ECO:0000256" key="7">
    <source>
        <dbReference type="ARBA" id="ARBA00023027"/>
    </source>
</evidence>
<dbReference type="InterPro" id="IPR006176">
    <property type="entry name" value="3-OHacyl-CoA_DH_NAD-bd"/>
</dbReference>
<dbReference type="EMBL" id="CP048104">
    <property type="protein sequence ID" value="QKG83742.1"/>
    <property type="molecule type" value="Genomic_DNA"/>
</dbReference>
<dbReference type="SUPFAM" id="SSF48179">
    <property type="entry name" value="6-phosphogluconate dehydrogenase C-terminal domain-like"/>
    <property type="match status" value="1"/>
</dbReference>
<dbReference type="KEGG" id="kpul:GXN76_04130"/>
<keyword evidence="12" id="KW-1185">Reference proteome</keyword>
<evidence type="ECO:0000256" key="2">
    <source>
        <dbReference type="ARBA" id="ARBA00004855"/>
    </source>
</evidence>
<evidence type="ECO:0000313" key="12">
    <source>
        <dbReference type="Proteomes" id="UP000503088"/>
    </source>
</evidence>
<comment type="function">
    <text evidence="8">Catalyzes the NAD(+)-dependent oxidation of L-carnitine to 3-dehydrocarnitine.</text>
</comment>
<evidence type="ECO:0000256" key="4">
    <source>
        <dbReference type="ARBA" id="ARBA00011738"/>
    </source>
</evidence>
<dbReference type="HAMAP" id="MF_02129">
    <property type="entry name" value="L_carnitine_dehydrog"/>
    <property type="match status" value="1"/>
</dbReference>
<reference evidence="11 12" key="1">
    <citation type="submission" date="2020-01" db="EMBL/GenBank/DDBJ databases">
        <authorList>
            <person name="Gulvik C.A."/>
            <person name="Batra D.G."/>
        </authorList>
    </citation>
    <scope>NUCLEOTIDE SEQUENCE [LARGE SCALE GENOMIC DNA]</scope>
    <source>
        <strain evidence="11 12">W9323</strain>
    </source>
</reference>
<dbReference type="EC" id="1.1.1.108" evidence="8"/>
<evidence type="ECO:0000256" key="6">
    <source>
        <dbReference type="ARBA" id="ARBA00023002"/>
    </source>
</evidence>
<dbReference type="GO" id="GO:0009437">
    <property type="term" value="P:carnitine metabolic process"/>
    <property type="evidence" value="ECO:0007669"/>
    <property type="project" value="UniProtKB-UniRule"/>
</dbReference>
<proteinExistence type="inferred from homology"/>
<dbReference type="Pfam" id="PF00725">
    <property type="entry name" value="3HCDH"/>
    <property type="match status" value="1"/>
</dbReference>
<dbReference type="PANTHER" id="PTHR48075">
    <property type="entry name" value="3-HYDROXYACYL-COA DEHYDROGENASE FAMILY PROTEIN"/>
    <property type="match status" value="1"/>
</dbReference>
<dbReference type="InterPro" id="IPR036291">
    <property type="entry name" value="NAD(P)-bd_dom_sf"/>
</dbReference>
<evidence type="ECO:0000256" key="8">
    <source>
        <dbReference type="HAMAP-Rule" id="MF_02129"/>
    </source>
</evidence>
<evidence type="ECO:0000259" key="10">
    <source>
        <dbReference type="Pfam" id="PF02737"/>
    </source>
</evidence>
<keyword evidence="7 8" id="KW-0520">NAD</keyword>
<feature type="domain" description="3-hydroxyacyl-CoA dehydrogenase NAD binding" evidence="10">
    <location>
        <begin position="8"/>
        <end position="183"/>
    </location>
</feature>
<evidence type="ECO:0000313" key="11">
    <source>
        <dbReference type="EMBL" id="QKG83742.1"/>
    </source>
</evidence>
<dbReference type="InterPro" id="IPR006108">
    <property type="entry name" value="3HC_DH_C"/>
</dbReference>
<dbReference type="InterPro" id="IPR013328">
    <property type="entry name" value="6PGD_dom2"/>
</dbReference>
<evidence type="ECO:0000256" key="1">
    <source>
        <dbReference type="ARBA" id="ARBA00004496"/>
    </source>
</evidence>
<dbReference type="InterPro" id="IPR008927">
    <property type="entry name" value="6-PGluconate_DH-like_C_sf"/>
</dbReference>
<comment type="catalytic activity">
    <reaction evidence="8">
        <text>carnitine + NAD(+) = 3-dehydrocarnitine + NADH + H(+)</text>
        <dbReference type="Rhea" id="RHEA:19265"/>
        <dbReference type="ChEBI" id="CHEBI:15378"/>
        <dbReference type="ChEBI" id="CHEBI:17126"/>
        <dbReference type="ChEBI" id="CHEBI:57540"/>
        <dbReference type="ChEBI" id="CHEBI:57885"/>
        <dbReference type="ChEBI" id="CHEBI:57945"/>
        <dbReference type="EC" id="1.1.1.108"/>
    </reaction>
</comment>
<protein>
    <recommendedName>
        <fullName evidence="8">L-carnitine dehydrogenase</fullName>
        <shortName evidence="8">CDH</shortName>
        <shortName evidence="8">L-CDH</shortName>
        <ecNumber evidence="8">1.1.1.108</ecNumber>
    </recommendedName>
</protein>
<dbReference type="UniPathway" id="UPA00117"/>
<comment type="subunit">
    <text evidence="4 8">Homodimer.</text>
</comment>
<dbReference type="GO" id="GO:0070403">
    <property type="term" value="F:NAD+ binding"/>
    <property type="evidence" value="ECO:0007669"/>
    <property type="project" value="InterPro"/>
</dbReference>
<dbReference type="Gene3D" id="1.10.1040.10">
    <property type="entry name" value="N-(1-d-carboxylethyl)-l-norvaline Dehydrogenase, domain 2"/>
    <property type="match status" value="1"/>
</dbReference>
<dbReference type="GO" id="GO:0047728">
    <property type="term" value="F:carnitine 3-dehydrogenase activity"/>
    <property type="evidence" value="ECO:0007669"/>
    <property type="project" value="UniProtKB-UniRule"/>
</dbReference>
<keyword evidence="5 8" id="KW-0963">Cytoplasm</keyword>
<comment type="pathway">
    <text evidence="3">Lipid metabolism; butanoate metabolism.</text>
</comment>
<feature type="binding site" evidence="8">
    <location>
        <begin position="13"/>
        <end position="18"/>
    </location>
    <ligand>
        <name>NAD(+)</name>
        <dbReference type="ChEBI" id="CHEBI:57540"/>
    </ligand>
</feature>
<dbReference type="Pfam" id="PF02737">
    <property type="entry name" value="3HCDH_N"/>
    <property type="match status" value="1"/>
</dbReference>
<dbReference type="GO" id="GO:0005737">
    <property type="term" value="C:cytoplasm"/>
    <property type="evidence" value="ECO:0007669"/>
    <property type="project" value="UniProtKB-SubCell"/>
</dbReference>
<gene>
    <name evidence="11" type="ORF">GXN76_04130</name>
</gene>
<dbReference type="GO" id="GO:0006631">
    <property type="term" value="P:fatty acid metabolic process"/>
    <property type="evidence" value="ECO:0007669"/>
    <property type="project" value="InterPro"/>
</dbReference>
<feature type="domain" description="3-hydroxyacyl-CoA dehydrogenase C-terminal" evidence="9">
    <location>
        <begin position="187"/>
        <end position="257"/>
    </location>
</feature>
<dbReference type="InterPro" id="IPR026578">
    <property type="entry name" value="L-carnitine_dehydrogenase"/>
</dbReference>
<comment type="similarity">
    <text evidence="8">Belongs to the 3-hydroxyacyl-CoA dehydrogenase family. L-carnitine dehydrogenase subfamily.</text>
</comment>
<evidence type="ECO:0000256" key="5">
    <source>
        <dbReference type="ARBA" id="ARBA00022490"/>
    </source>
</evidence>
<dbReference type="SUPFAM" id="SSF51735">
    <property type="entry name" value="NAD(P)-binding Rossmann-fold domains"/>
    <property type="match status" value="1"/>
</dbReference>
<evidence type="ECO:0000256" key="3">
    <source>
        <dbReference type="ARBA" id="ARBA00005086"/>
    </source>
</evidence>
<comment type="subcellular location">
    <subcellularLocation>
        <location evidence="1 8">Cytoplasm</location>
    </subcellularLocation>
</comment>
<dbReference type="RefSeq" id="WP_173220768.1">
    <property type="nucleotide sequence ID" value="NZ_CP048104.1"/>
</dbReference>
<name>A0A7D3XPR8_9BACL</name>